<feature type="region of interest" description="Disordered" evidence="1">
    <location>
        <begin position="107"/>
        <end position="155"/>
    </location>
</feature>
<sequence length="155" mass="16278">MVIKASTTRRNRISRAIRQAMPSRDFFSGVDYDQKRAVYAIVAGISALFVMIAISITGAVAFNASLQRQIAELRSGSAQEQPDFSACGENGTIVSTSEGEICITESGSVAEPTPTPTLPPPTPVTQNAAAPVQPEPVRTGNTNYGGTDFIGGSDN</sequence>
<evidence type="ECO:0000256" key="2">
    <source>
        <dbReference type="SAM" id="Phobius"/>
    </source>
</evidence>
<evidence type="ECO:0000313" key="4">
    <source>
        <dbReference type="Proteomes" id="UP000070457"/>
    </source>
</evidence>
<keyword evidence="2" id="KW-0472">Membrane</keyword>
<comment type="caution">
    <text evidence="3">The sequence shown here is derived from an EMBL/GenBank/DDBJ whole genome shotgun (WGS) entry which is preliminary data.</text>
</comment>
<evidence type="ECO:0000256" key="1">
    <source>
        <dbReference type="SAM" id="MobiDB-lite"/>
    </source>
</evidence>
<reference evidence="3 4" key="1">
    <citation type="submission" date="2015-02" db="EMBL/GenBank/DDBJ databases">
        <title>Improved understanding of the partial-nitritation anammox process through 23 genomes representing the majority of the microbial community.</title>
        <authorList>
            <person name="Speth D.R."/>
            <person name="In T Zandt M."/>
            <person name="Guerrero Cruz S."/>
            <person name="Jetten M.S."/>
            <person name="Dutilh B.E."/>
        </authorList>
    </citation>
    <scope>NUCLEOTIDE SEQUENCE [LARGE SCALE GENOMIC DNA]</scope>
    <source>
        <strain evidence="3">OLB20</strain>
    </source>
</reference>
<dbReference type="Proteomes" id="UP000070457">
    <property type="component" value="Unassembled WGS sequence"/>
</dbReference>
<feature type="compositionally biased region" description="Pro residues" evidence="1">
    <location>
        <begin position="113"/>
        <end position="123"/>
    </location>
</feature>
<evidence type="ECO:0000313" key="3">
    <source>
        <dbReference type="EMBL" id="KXK27301.1"/>
    </source>
</evidence>
<name>A0A136M078_9BACT</name>
<dbReference type="EMBL" id="JYNZ01000002">
    <property type="protein sequence ID" value="KXK27301.1"/>
    <property type="molecule type" value="Genomic_DNA"/>
</dbReference>
<gene>
    <name evidence="3" type="ORF">TR69_WS6001000176</name>
</gene>
<keyword evidence="2" id="KW-1133">Transmembrane helix</keyword>
<feature type="transmembrane region" description="Helical" evidence="2">
    <location>
        <begin position="37"/>
        <end position="64"/>
    </location>
</feature>
<dbReference type="STRING" id="1617426.TR69_WS6001000176"/>
<accession>A0A136M078</accession>
<proteinExistence type="predicted"/>
<dbReference type="AlphaFoldDB" id="A0A136M078"/>
<organism evidence="3 4">
    <name type="scientific">candidate division WS6 bacterium OLB20</name>
    <dbReference type="NCBI Taxonomy" id="1617426"/>
    <lineage>
        <taxon>Bacteria</taxon>
        <taxon>Candidatus Dojkabacteria</taxon>
    </lineage>
</organism>
<keyword evidence="2" id="KW-0812">Transmembrane</keyword>
<protein>
    <submittedName>
        <fullName evidence="3">Uncharacterized protein</fullName>
    </submittedName>
</protein>